<keyword evidence="1" id="KW-0175">Coiled coil</keyword>
<evidence type="ECO:0000256" key="2">
    <source>
        <dbReference type="SAM" id="MobiDB-lite"/>
    </source>
</evidence>
<dbReference type="AlphaFoldDB" id="A0A7K7WQY8"/>
<dbReference type="OrthoDB" id="9449914at2759"/>
<evidence type="ECO:0000313" key="4">
    <source>
        <dbReference type="EMBL" id="NXA55674.1"/>
    </source>
</evidence>
<evidence type="ECO:0000256" key="1">
    <source>
        <dbReference type="ARBA" id="ARBA00023054"/>
    </source>
</evidence>
<sequence length="597" mass="65445">EDEEEERRVRPPNLSPEKAKELEDERREVIRSQALRKSGTMAEKWSSTDELSSVPAGGQAQGRHKGSYSPSFAVCFDKPSPGRAAAPVDPENIDTEQINFSAARQQFLMLEKTSPGSLLSPGQQAVSPKPELVTKAQEWRSAETAAPAARAHGSPAASRPAGSGYPAYSTAGGNGPEQGAKSSGETPIEREIRMAMEREENLWKERGIPRLTSSSELVEIQTKPLLSVSLSPLPGRKGKDKGRTSFYVQREIEQETKREEDLKREGRLLGAYDRGTPQELDQRRRVFQQEEPQPAAAPRRAGESHRSWVNGSAAEPGPGYGLSPAEGAGGGKRSPVYTVNLTQFQANQPRFVAATGERSRDDPRMDAGASAGVGNWASEDSRAGRLPGSTLSPVDRAVLRKEYFSLPFWKPRVSFVDTMGTQSPVRREAAGREEQYSLRTWKPQTSALIEEEIRSDLQREEELQEQRRRWRRLAGEERARSPLSSQSSAASGASGSYSVSGSPLPSPALHHGGVLALASAFTPLRVAAVPGSAEALESGRSGPFDERRRRVKEDGKYAGIEPVDKINTEVVESTRVIRHKSDMAKRWEAGQYVRDDE</sequence>
<feature type="region of interest" description="Disordered" evidence="2">
    <location>
        <begin position="531"/>
        <end position="550"/>
    </location>
</feature>
<feature type="compositionally biased region" description="Basic and acidic residues" evidence="2">
    <location>
        <begin position="250"/>
        <end position="267"/>
    </location>
</feature>
<dbReference type="Proteomes" id="UP000531559">
    <property type="component" value="Unassembled WGS sequence"/>
</dbReference>
<feature type="region of interest" description="Disordered" evidence="2">
    <location>
        <begin position="114"/>
        <end position="188"/>
    </location>
</feature>
<feature type="compositionally biased region" description="Low complexity" evidence="2">
    <location>
        <begin position="142"/>
        <end position="167"/>
    </location>
</feature>
<dbReference type="PANTHER" id="PTHR18839">
    <property type="entry name" value="MITOTIC INTERACTOR AND SUBSTRATE OF PLK1 MISP FAMILY MEMBER"/>
    <property type="match status" value="1"/>
</dbReference>
<proteinExistence type="predicted"/>
<comment type="caution">
    <text evidence="4">The sequence shown here is derived from an EMBL/GenBank/DDBJ whole genome shotgun (WGS) entry which is preliminary data.</text>
</comment>
<dbReference type="PANTHER" id="PTHR18839:SF7">
    <property type="entry name" value="A-KINASE ANCHOR PROTEIN 2 C-TERMINAL DOMAIN-CONTAINING PROTEIN"/>
    <property type="match status" value="1"/>
</dbReference>
<dbReference type="InterPro" id="IPR029304">
    <property type="entry name" value="AKAP2_C"/>
</dbReference>
<dbReference type="Pfam" id="PF15304">
    <property type="entry name" value="AKAP2_C"/>
    <property type="match status" value="1"/>
</dbReference>
<gene>
    <name evidence="4" type="primary">Misp</name>
    <name evidence="4" type="ORF">NOTJUL_R07649</name>
</gene>
<name>A0A7K7WQY8_9AVES</name>
<feature type="region of interest" description="Disordered" evidence="2">
    <location>
        <begin position="1"/>
        <end position="74"/>
    </location>
</feature>
<evidence type="ECO:0000259" key="3">
    <source>
        <dbReference type="Pfam" id="PF15304"/>
    </source>
</evidence>
<reference evidence="4 5" key="1">
    <citation type="submission" date="2019-09" db="EMBL/GenBank/DDBJ databases">
        <title>Bird 10,000 Genomes (B10K) Project - Family phase.</title>
        <authorList>
            <person name="Zhang G."/>
        </authorList>
    </citation>
    <scope>NUCLEOTIDE SEQUENCE [LARGE SCALE GENOMIC DNA]</scope>
    <source>
        <strain evidence="4">B10K-MSB-01</strain>
    </source>
</reference>
<feature type="region of interest" description="Disordered" evidence="2">
    <location>
        <begin position="228"/>
        <end position="334"/>
    </location>
</feature>
<protein>
    <submittedName>
        <fullName evidence="4">MISP protein</fullName>
    </submittedName>
</protein>
<feature type="non-terminal residue" evidence="4">
    <location>
        <position position="597"/>
    </location>
</feature>
<feature type="domain" description="A-kinase anchor protein 2 C-terminal" evidence="3">
    <location>
        <begin position="221"/>
        <end position="590"/>
    </location>
</feature>
<keyword evidence="5" id="KW-1185">Reference proteome</keyword>
<dbReference type="InterPro" id="IPR042779">
    <property type="entry name" value="MISP/MISP3-like"/>
</dbReference>
<organism evidence="4 5">
    <name type="scientific">Nothocercus julius</name>
    <dbReference type="NCBI Taxonomy" id="2585813"/>
    <lineage>
        <taxon>Eukaryota</taxon>
        <taxon>Metazoa</taxon>
        <taxon>Chordata</taxon>
        <taxon>Craniata</taxon>
        <taxon>Vertebrata</taxon>
        <taxon>Euteleostomi</taxon>
        <taxon>Archelosauria</taxon>
        <taxon>Archosauria</taxon>
        <taxon>Dinosauria</taxon>
        <taxon>Saurischia</taxon>
        <taxon>Theropoda</taxon>
        <taxon>Coelurosauria</taxon>
        <taxon>Aves</taxon>
        <taxon>Palaeognathae</taxon>
        <taxon>Tinamiformes</taxon>
        <taxon>Tinamidae</taxon>
        <taxon>Nothocercus</taxon>
    </lineage>
</organism>
<feature type="region of interest" description="Disordered" evidence="2">
    <location>
        <begin position="348"/>
        <end position="391"/>
    </location>
</feature>
<feature type="compositionally biased region" description="Low complexity" evidence="2">
    <location>
        <begin position="481"/>
        <end position="503"/>
    </location>
</feature>
<evidence type="ECO:0000313" key="5">
    <source>
        <dbReference type="Proteomes" id="UP000531559"/>
    </source>
</evidence>
<feature type="region of interest" description="Disordered" evidence="2">
    <location>
        <begin position="475"/>
        <end position="503"/>
    </location>
</feature>
<feature type="non-terminal residue" evidence="4">
    <location>
        <position position="1"/>
    </location>
</feature>
<dbReference type="EMBL" id="VZSV01000309">
    <property type="protein sequence ID" value="NXA55674.1"/>
    <property type="molecule type" value="Genomic_DNA"/>
</dbReference>
<accession>A0A7K7WQY8</accession>
<feature type="compositionally biased region" description="Polar residues" evidence="2">
    <location>
        <begin position="114"/>
        <end position="126"/>
    </location>
</feature>
<feature type="compositionally biased region" description="Low complexity" evidence="2">
    <location>
        <begin position="289"/>
        <end position="299"/>
    </location>
</feature>
<feature type="compositionally biased region" description="Basic and acidic residues" evidence="2">
    <location>
        <begin position="17"/>
        <end position="30"/>
    </location>
</feature>